<keyword evidence="1" id="KW-0378">Hydrolase</keyword>
<evidence type="ECO:0000259" key="2">
    <source>
        <dbReference type="Pfam" id="PF01979"/>
    </source>
</evidence>
<feature type="domain" description="Amidohydrolase-related" evidence="2">
    <location>
        <begin position="202"/>
        <end position="383"/>
    </location>
</feature>
<organism evidence="3 4">
    <name type="scientific">Streptomyces silvensis</name>
    <dbReference type="NCBI Taxonomy" id="1765722"/>
    <lineage>
        <taxon>Bacteria</taxon>
        <taxon>Bacillati</taxon>
        <taxon>Actinomycetota</taxon>
        <taxon>Actinomycetes</taxon>
        <taxon>Kitasatosporales</taxon>
        <taxon>Streptomycetaceae</taxon>
        <taxon>Streptomyces</taxon>
    </lineage>
</organism>
<dbReference type="Gene3D" id="3.20.20.140">
    <property type="entry name" value="Metal-dependent hydrolases"/>
    <property type="match status" value="2"/>
</dbReference>
<dbReference type="GO" id="GO:0016810">
    <property type="term" value="F:hydrolase activity, acting on carbon-nitrogen (but not peptide) bonds"/>
    <property type="evidence" value="ECO:0007669"/>
    <property type="project" value="InterPro"/>
</dbReference>
<evidence type="ECO:0000313" key="4">
    <source>
        <dbReference type="Proteomes" id="UP000054804"/>
    </source>
</evidence>
<gene>
    <name evidence="3" type="ORF">AT728_06540</name>
</gene>
<dbReference type="SUPFAM" id="SSF51338">
    <property type="entry name" value="Composite domain of metallo-dependent hydrolases"/>
    <property type="match status" value="1"/>
</dbReference>
<dbReference type="InterPro" id="IPR011059">
    <property type="entry name" value="Metal-dep_hydrolase_composite"/>
</dbReference>
<accession>A0A0W7X7F4</accession>
<dbReference type="Pfam" id="PF01979">
    <property type="entry name" value="Amidohydro_1"/>
    <property type="match status" value="1"/>
</dbReference>
<dbReference type="PANTHER" id="PTHR43794:SF11">
    <property type="entry name" value="AMIDOHYDROLASE-RELATED DOMAIN-CONTAINING PROTEIN"/>
    <property type="match status" value="1"/>
</dbReference>
<dbReference type="Gene3D" id="2.30.40.10">
    <property type="entry name" value="Urease, subunit C, domain 1"/>
    <property type="match status" value="2"/>
</dbReference>
<reference evidence="3 4" key="1">
    <citation type="submission" date="2015-12" db="EMBL/GenBank/DDBJ databases">
        <title>Draft genome sequence of Streptomyces silvensis ATCC 53525, a producer of novel hormone antagonists.</title>
        <authorList>
            <person name="Johnston C.W."/>
            <person name="Li Y."/>
            <person name="Magarvey N.A."/>
        </authorList>
    </citation>
    <scope>NUCLEOTIDE SEQUENCE [LARGE SCALE GENOMIC DNA]</scope>
    <source>
        <strain evidence="3 4">ATCC 53525</strain>
    </source>
</reference>
<dbReference type="SUPFAM" id="SSF51556">
    <property type="entry name" value="Metallo-dependent hydrolases"/>
    <property type="match status" value="1"/>
</dbReference>
<protein>
    <recommendedName>
        <fullName evidence="2">Amidohydrolase-related domain-containing protein</fullName>
    </recommendedName>
</protein>
<evidence type="ECO:0000313" key="3">
    <source>
        <dbReference type="EMBL" id="KUF18708.1"/>
    </source>
</evidence>
<name>A0A0W7X7F4_9ACTN</name>
<dbReference type="AlphaFoldDB" id="A0A0W7X7F4"/>
<dbReference type="InterPro" id="IPR050287">
    <property type="entry name" value="MTA/SAH_deaminase"/>
</dbReference>
<dbReference type="Proteomes" id="UP000054804">
    <property type="component" value="Unassembled WGS sequence"/>
</dbReference>
<comment type="caution">
    <text evidence="3">The sequence shown here is derived from an EMBL/GenBank/DDBJ whole genome shotgun (WGS) entry which is preliminary data.</text>
</comment>
<dbReference type="InterPro" id="IPR006680">
    <property type="entry name" value="Amidohydro-rel"/>
</dbReference>
<sequence length="523" mass="56277">MEGAGLMALVLRGTVVTCDEDHRILDPGDVYVGDDGRVAAVRAAGQAPPTGFAQAPPTDTGGLILPGLIDLHNHLLYNTLPLWEAPGVPYQHHDRWVGEKHPPDYSTSVTWPAKVLGQAAPEALLKYVEVKALIGGTTAIQGAPLSTRPVDGWLLRIIDNEKLPAGADMVMTAALQLDAEVLREERAPKLDGTRLLIYHVAEGRAGTIVRREFEDLEPCLRPGLIGVHATALTAADFKKWQSAVTAVDAAEKATVVWSPFSNHWLYHETTNVVEADKKGLRIALGSDWSPSGTKNVLGELKVADAVNRHELGGRFSDRELCDMVTANPGDALATAWGPHVGRLRRGSAADLLVLEHHTPAQDVYRNLIDATERHIRLVVVRGRPFYGTPSLMKATGAEDTDAITVAGSRRRVAVREPGRTDAALDWPGVRRALEKVRGDPVAAWRASQDALADWGGPLDDPEAPLALFGDMPEGDTGAFAAAGEVPLDLVVPRLDPLTHDAAFFSAVARAGVPQLQHLADYYP</sequence>
<evidence type="ECO:0000256" key="1">
    <source>
        <dbReference type="ARBA" id="ARBA00022801"/>
    </source>
</evidence>
<dbReference type="InterPro" id="IPR032466">
    <property type="entry name" value="Metal_Hydrolase"/>
</dbReference>
<keyword evidence="4" id="KW-1185">Reference proteome</keyword>
<dbReference type="PANTHER" id="PTHR43794">
    <property type="entry name" value="AMINOHYDROLASE SSNA-RELATED"/>
    <property type="match status" value="1"/>
</dbReference>
<dbReference type="EMBL" id="LOCL01000029">
    <property type="protein sequence ID" value="KUF18708.1"/>
    <property type="molecule type" value="Genomic_DNA"/>
</dbReference>
<proteinExistence type="predicted"/>
<dbReference type="STRING" id="1765722.AT728_06540"/>